<dbReference type="InterPro" id="IPR057499">
    <property type="entry name" value="Kelch_FKB95"/>
</dbReference>
<evidence type="ECO:0000259" key="1">
    <source>
        <dbReference type="PROSITE" id="PS50181"/>
    </source>
</evidence>
<name>A0ABM0V5G0_CAMSA</name>
<dbReference type="CDD" id="cd22152">
    <property type="entry name" value="F-box_AtAFR-like"/>
    <property type="match status" value="1"/>
</dbReference>
<keyword evidence="2" id="KW-1185">Reference proteome</keyword>
<dbReference type="InterPro" id="IPR001810">
    <property type="entry name" value="F-box_dom"/>
</dbReference>
<dbReference type="SMART" id="SM00256">
    <property type="entry name" value="FBOX"/>
    <property type="match status" value="1"/>
</dbReference>
<accession>A0ABM0V5G0</accession>
<dbReference type="PANTHER" id="PTHR24414">
    <property type="entry name" value="F-BOX/KELCH-REPEAT PROTEIN SKIP4"/>
    <property type="match status" value="1"/>
</dbReference>
<dbReference type="InterPro" id="IPR015915">
    <property type="entry name" value="Kelch-typ_b-propeller"/>
</dbReference>
<dbReference type="Gene3D" id="2.120.10.80">
    <property type="entry name" value="Kelch-type beta propeller"/>
    <property type="match status" value="1"/>
</dbReference>
<dbReference type="GeneID" id="104733136"/>
<dbReference type="PROSITE" id="PS50181">
    <property type="entry name" value="FBOX"/>
    <property type="match status" value="1"/>
</dbReference>
<gene>
    <name evidence="3" type="primary">LOC104733136</name>
</gene>
<organism evidence="2 3">
    <name type="scientific">Camelina sativa</name>
    <name type="common">False flax</name>
    <name type="synonym">Myagrum sativum</name>
    <dbReference type="NCBI Taxonomy" id="90675"/>
    <lineage>
        <taxon>Eukaryota</taxon>
        <taxon>Viridiplantae</taxon>
        <taxon>Streptophyta</taxon>
        <taxon>Embryophyta</taxon>
        <taxon>Tracheophyta</taxon>
        <taxon>Spermatophyta</taxon>
        <taxon>Magnoliopsida</taxon>
        <taxon>eudicotyledons</taxon>
        <taxon>Gunneridae</taxon>
        <taxon>Pentapetalae</taxon>
        <taxon>rosids</taxon>
        <taxon>malvids</taxon>
        <taxon>Brassicales</taxon>
        <taxon>Brassicaceae</taxon>
        <taxon>Camelineae</taxon>
        <taxon>Camelina</taxon>
    </lineage>
</organism>
<dbReference type="InterPro" id="IPR036047">
    <property type="entry name" value="F-box-like_dom_sf"/>
</dbReference>
<dbReference type="PANTHER" id="PTHR24414:SF161">
    <property type="entry name" value="F-BOX DOMAIN-CONTAINING PROTEIN"/>
    <property type="match status" value="1"/>
</dbReference>
<dbReference type="SMART" id="SM00612">
    <property type="entry name" value="Kelch"/>
    <property type="match status" value="2"/>
</dbReference>
<feature type="domain" description="F-box" evidence="1">
    <location>
        <begin position="11"/>
        <end position="57"/>
    </location>
</feature>
<dbReference type="InterPro" id="IPR006652">
    <property type="entry name" value="Kelch_1"/>
</dbReference>
<dbReference type="SUPFAM" id="SSF81383">
    <property type="entry name" value="F-box domain"/>
    <property type="match status" value="1"/>
</dbReference>
<dbReference type="RefSeq" id="XP_010451046.1">
    <property type="nucleotide sequence ID" value="XM_010452744.1"/>
</dbReference>
<dbReference type="InterPro" id="IPR050354">
    <property type="entry name" value="F-box/kelch-repeat_ARATH"/>
</dbReference>
<proteinExistence type="predicted"/>
<protein>
    <submittedName>
        <fullName evidence="3">F-box/kelch-repeat protein At4g35120</fullName>
    </submittedName>
</protein>
<evidence type="ECO:0000313" key="3">
    <source>
        <dbReference type="RefSeq" id="XP_010451046.1"/>
    </source>
</evidence>
<dbReference type="Proteomes" id="UP000694864">
    <property type="component" value="Chromosome 12"/>
</dbReference>
<evidence type="ECO:0000313" key="2">
    <source>
        <dbReference type="Proteomes" id="UP000694864"/>
    </source>
</evidence>
<reference evidence="3" key="2">
    <citation type="submission" date="2025-08" db="UniProtKB">
        <authorList>
            <consortium name="RefSeq"/>
        </authorList>
    </citation>
    <scope>IDENTIFICATION</scope>
    <source>
        <tissue evidence="3">Leaf</tissue>
    </source>
</reference>
<dbReference type="Pfam" id="PF00646">
    <property type="entry name" value="F-box"/>
    <property type="match status" value="1"/>
</dbReference>
<reference evidence="2" key="1">
    <citation type="journal article" date="2014" name="Nat. Commun.">
        <title>The emerging biofuel crop Camelina sativa retains a highly undifferentiated hexaploid genome structure.</title>
        <authorList>
            <person name="Kagale S."/>
            <person name="Koh C."/>
            <person name="Nixon J."/>
            <person name="Bollina V."/>
            <person name="Clarke W.E."/>
            <person name="Tuteja R."/>
            <person name="Spillane C."/>
            <person name="Robinson S.J."/>
            <person name="Links M.G."/>
            <person name="Clarke C."/>
            <person name="Higgins E.E."/>
            <person name="Huebert T."/>
            <person name="Sharpe A.G."/>
            <person name="Parkin I.A."/>
        </authorList>
    </citation>
    <scope>NUCLEOTIDE SEQUENCE [LARGE SCALE GENOMIC DNA]</scope>
    <source>
        <strain evidence="2">cv. DH55</strain>
    </source>
</reference>
<sequence>MTNRKALPPSSPLFSSLPDEVIVDCLARVSKSDYRSICLVSKSFYSLLSSQEIYAARSHIGTTEPRLYVCLYLHNKHRWFTLAEIKNKVGLVPVRLSSSDPPALLNSTTVAVGSEIYKIGGTVNGKGSRAVFVLDCKTHTWRCAPKMRVSRVGAKSCFLDGKIYVIGGCMKKEEKFKKWGEVFDIKTQTWKPLRRPSDDALGSNLKVAVFGERLYVITKYNSYAYDPEKGRWLSEVGFEDLQPIIGTQSGGIEKVMEDITTGPWCVVGNVMFSVVNRKYKWFCSRSGKWLVVEGLDGLCEKRGLEYRCYCTIQLVNYGGKLLIIWQKPALSLPIEYNIWCAVIRLEERMSPQFGPQILGEVERQSVIVARGPMSYKLSNCQCVSV</sequence>
<dbReference type="SUPFAM" id="SSF117281">
    <property type="entry name" value="Kelch motif"/>
    <property type="match status" value="1"/>
</dbReference>
<dbReference type="Pfam" id="PF25210">
    <property type="entry name" value="Kelch_FKB95"/>
    <property type="match status" value="1"/>
</dbReference>